<organism evidence="16 17">
    <name type="scientific">Fusarium albosuccineum</name>
    <dbReference type="NCBI Taxonomy" id="1237068"/>
    <lineage>
        <taxon>Eukaryota</taxon>
        <taxon>Fungi</taxon>
        <taxon>Dikarya</taxon>
        <taxon>Ascomycota</taxon>
        <taxon>Pezizomycotina</taxon>
        <taxon>Sordariomycetes</taxon>
        <taxon>Hypocreomycetidae</taxon>
        <taxon>Hypocreales</taxon>
        <taxon>Nectriaceae</taxon>
        <taxon>Fusarium</taxon>
        <taxon>Fusarium decemcellulare species complex</taxon>
    </lineage>
</organism>
<dbReference type="CDD" id="cd02005">
    <property type="entry name" value="TPP_PDC_IPDC"/>
    <property type="match status" value="1"/>
</dbReference>
<dbReference type="GO" id="GO:0030976">
    <property type="term" value="F:thiamine pyrophosphate binding"/>
    <property type="evidence" value="ECO:0007669"/>
    <property type="project" value="InterPro"/>
</dbReference>
<comment type="caution">
    <text evidence="16">The sequence shown here is derived from an EMBL/GenBank/DDBJ whole genome shotgun (WGS) entry which is preliminary data.</text>
</comment>
<feature type="binding site" evidence="11">
    <location>
        <position position="483"/>
    </location>
    <ligand>
        <name>Mg(2+)</name>
        <dbReference type="ChEBI" id="CHEBI:18420"/>
    </ligand>
</feature>
<evidence type="ECO:0000256" key="2">
    <source>
        <dbReference type="ARBA" id="ARBA00001964"/>
    </source>
</evidence>
<keyword evidence="7" id="KW-0210">Decarboxylase</keyword>
<dbReference type="GO" id="GO:0004737">
    <property type="term" value="F:pyruvate decarboxylase activity"/>
    <property type="evidence" value="ECO:0007669"/>
    <property type="project" value="UniProtKB-EC"/>
</dbReference>
<dbReference type="InterPro" id="IPR029035">
    <property type="entry name" value="DHS-like_NAD/FAD-binding_dom"/>
</dbReference>
<feature type="binding site" evidence="11">
    <location>
        <position position="456"/>
    </location>
    <ligand>
        <name>Mg(2+)</name>
        <dbReference type="ChEBI" id="CHEBI:18420"/>
    </ligand>
</feature>
<dbReference type="InterPro" id="IPR029061">
    <property type="entry name" value="THDP-binding"/>
</dbReference>
<sequence>MSPSATIKAAEYLFQRLRQLGIDSVHGVPGDYNLTLLDNVQPSGLRWVGNANELNAGYAADGYARIKGMGALITTFGVGELSAINAIAGAYAERAAVVHIVGSPTRLIQQDRIHVHHTINDGNFDRFAEMHRHVTVAQTRLWDPRTIPEQIDSTLLQCLVQSRPVYIDIPVDVVDTLVSAHGLETKIQIPSSPSNPAYDATLQRVIERVYAAKQPAILVDGEVRAIGITNQVQDFVRSTNWPTWVNGFGKGLLDETLPNFHGVYRGKFDSGESRVFLQSADLILCFGPHFSSTNTFAFSSIPAVDKTISFSDTEVKMGRETIRDIPARYIVPALVQVLDVSKAHSYSPYPSLPRDQLIPLTDCPTEGKITQDRVWGLMANFFRPGDIIMGETGTAGYGVRHVPLPPQTRLFSPVTWLSIGYMLPAAQGAALAQQELMSLQDYCGPKNGRIVLFIGDGSFQLTVQELSTIIRHKLNIVIFLINNDGYTIERCIHGLKEDYNDIAPWRYLSALDLFGAPEGSFTARAKTWAELRSLLGSERLADDSGLRMAEVIMDRDDAPPGPLLQFLQAEQVRVGK</sequence>
<dbReference type="PIRSF" id="PIRSF036565">
    <property type="entry name" value="Pyruvt_ip_decrb"/>
    <property type="match status" value="1"/>
</dbReference>
<evidence type="ECO:0000256" key="7">
    <source>
        <dbReference type="ARBA" id="ARBA00022793"/>
    </source>
</evidence>
<dbReference type="Pfam" id="PF00205">
    <property type="entry name" value="TPP_enzyme_M"/>
    <property type="match status" value="1"/>
</dbReference>
<protein>
    <recommendedName>
        <fullName evidence="5">Pyruvate decarboxylase</fullName>
        <ecNumber evidence="4">4.1.1.1</ecNumber>
    </recommendedName>
</protein>
<gene>
    <name evidence="16" type="ORF">FALBO_3610</name>
</gene>
<dbReference type="CDD" id="cd07038">
    <property type="entry name" value="TPP_PYR_PDC_IPDC_like"/>
    <property type="match status" value="1"/>
</dbReference>
<accession>A0A8H4PL43</accession>
<evidence type="ECO:0000256" key="12">
    <source>
        <dbReference type="RuleBase" id="RU362132"/>
    </source>
</evidence>
<reference evidence="16 17" key="1">
    <citation type="submission" date="2020-01" db="EMBL/GenBank/DDBJ databases">
        <title>Identification and distribution of gene clusters putatively required for synthesis of sphingolipid metabolism inhibitors in phylogenetically diverse species of the filamentous fungus Fusarium.</title>
        <authorList>
            <person name="Kim H.-S."/>
            <person name="Busman M."/>
            <person name="Brown D.W."/>
            <person name="Divon H."/>
            <person name="Uhlig S."/>
            <person name="Proctor R.H."/>
        </authorList>
    </citation>
    <scope>NUCLEOTIDE SEQUENCE [LARGE SCALE GENOMIC DNA]</scope>
    <source>
        <strain evidence="16 17">NRRL 20459</strain>
    </source>
</reference>
<evidence type="ECO:0000256" key="1">
    <source>
        <dbReference type="ARBA" id="ARBA00001041"/>
    </source>
</evidence>
<keyword evidence="9 12" id="KW-0786">Thiamine pyrophosphate</keyword>
<evidence type="ECO:0000256" key="3">
    <source>
        <dbReference type="ARBA" id="ARBA00007812"/>
    </source>
</evidence>
<dbReference type="InterPro" id="IPR012000">
    <property type="entry name" value="Thiamin_PyroP_enz_cen_dom"/>
</dbReference>
<evidence type="ECO:0000313" key="16">
    <source>
        <dbReference type="EMBL" id="KAF4469487.1"/>
    </source>
</evidence>
<evidence type="ECO:0000259" key="14">
    <source>
        <dbReference type="Pfam" id="PF02775"/>
    </source>
</evidence>
<dbReference type="GO" id="GO:0000287">
    <property type="term" value="F:magnesium ion binding"/>
    <property type="evidence" value="ECO:0007669"/>
    <property type="project" value="InterPro"/>
</dbReference>
<evidence type="ECO:0000256" key="4">
    <source>
        <dbReference type="ARBA" id="ARBA00013202"/>
    </source>
</evidence>
<feature type="domain" description="Thiamine pyrophosphate enzyme central" evidence="13">
    <location>
        <begin position="202"/>
        <end position="326"/>
    </location>
</feature>
<evidence type="ECO:0000256" key="5">
    <source>
        <dbReference type="ARBA" id="ARBA00014422"/>
    </source>
</evidence>
<dbReference type="GO" id="GO:0000949">
    <property type="term" value="P:aromatic amino acid family catabolic process to alcohol via Ehrlich pathway"/>
    <property type="evidence" value="ECO:0007669"/>
    <property type="project" value="TreeGrafter"/>
</dbReference>
<dbReference type="Gene3D" id="3.40.50.1220">
    <property type="entry name" value="TPP-binding domain"/>
    <property type="match status" value="1"/>
</dbReference>
<evidence type="ECO:0000256" key="8">
    <source>
        <dbReference type="ARBA" id="ARBA00022842"/>
    </source>
</evidence>
<keyword evidence="17" id="KW-1185">Reference proteome</keyword>
<evidence type="ECO:0000313" key="17">
    <source>
        <dbReference type="Proteomes" id="UP000554235"/>
    </source>
</evidence>
<evidence type="ECO:0000256" key="11">
    <source>
        <dbReference type="PIRSR" id="PIRSR036565-2"/>
    </source>
</evidence>
<dbReference type="PANTHER" id="PTHR43452">
    <property type="entry name" value="PYRUVATE DECARBOXYLASE"/>
    <property type="match status" value="1"/>
</dbReference>
<dbReference type="Pfam" id="PF02775">
    <property type="entry name" value="TPP_enzyme_C"/>
    <property type="match status" value="1"/>
</dbReference>
<dbReference type="InterPro" id="IPR047213">
    <property type="entry name" value="TPP_PYR_PDC_IPDC-like"/>
</dbReference>
<dbReference type="AlphaFoldDB" id="A0A8H4PL43"/>
<comment type="cofactor">
    <cofactor evidence="11">
        <name>Mg(2+)</name>
        <dbReference type="ChEBI" id="CHEBI:18420"/>
    </cofactor>
    <text evidence="11">Binds 1 Mg(2+) per subunit.</text>
</comment>
<dbReference type="Pfam" id="PF02776">
    <property type="entry name" value="TPP_enzyme_N"/>
    <property type="match status" value="1"/>
</dbReference>
<keyword evidence="8 11" id="KW-0460">Magnesium</keyword>
<evidence type="ECO:0000259" key="13">
    <source>
        <dbReference type="Pfam" id="PF00205"/>
    </source>
</evidence>
<dbReference type="InterPro" id="IPR011766">
    <property type="entry name" value="TPP_enzyme_TPP-bd"/>
</dbReference>
<dbReference type="EMBL" id="JAADYS010000468">
    <property type="protein sequence ID" value="KAF4469487.1"/>
    <property type="molecule type" value="Genomic_DNA"/>
</dbReference>
<evidence type="ECO:0000256" key="9">
    <source>
        <dbReference type="ARBA" id="ARBA00023052"/>
    </source>
</evidence>
<feature type="domain" description="Thiamine pyrophosphate enzyme N-terminal TPP-binding" evidence="15">
    <location>
        <begin position="8"/>
        <end position="110"/>
    </location>
</feature>
<feature type="domain" description="Thiamine pyrophosphate enzyme TPP-binding" evidence="14">
    <location>
        <begin position="398"/>
        <end position="490"/>
    </location>
</feature>
<dbReference type="EC" id="4.1.1.1" evidence="4"/>
<dbReference type="OrthoDB" id="3970464at2759"/>
<proteinExistence type="inferred from homology"/>
<keyword evidence="6 11" id="KW-0479">Metal-binding</keyword>
<comment type="catalytic activity">
    <reaction evidence="1">
        <text>a 2-oxocarboxylate + H(+) = an aldehyde + CO2</text>
        <dbReference type="Rhea" id="RHEA:11628"/>
        <dbReference type="ChEBI" id="CHEBI:15378"/>
        <dbReference type="ChEBI" id="CHEBI:16526"/>
        <dbReference type="ChEBI" id="CHEBI:17478"/>
        <dbReference type="ChEBI" id="CHEBI:35179"/>
        <dbReference type="EC" id="4.1.1.1"/>
    </reaction>
</comment>
<keyword evidence="10" id="KW-0456">Lyase</keyword>
<dbReference type="FunFam" id="3.40.50.970:FF:000024">
    <property type="entry name" value="Pyruvate decarboxylase isozyme"/>
    <property type="match status" value="1"/>
</dbReference>
<evidence type="ECO:0000256" key="6">
    <source>
        <dbReference type="ARBA" id="ARBA00022723"/>
    </source>
</evidence>
<dbReference type="GO" id="GO:0005634">
    <property type="term" value="C:nucleus"/>
    <property type="evidence" value="ECO:0007669"/>
    <property type="project" value="TreeGrafter"/>
</dbReference>
<dbReference type="FunFam" id="3.40.50.970:FF:000019">
    <property type="entry name" value="Pyruvate decarboxylase isozyme"/>
    <property type="match status" value="1"/>
</dbReference>
<dbReference type="InterPro" id="IPR047214">
    <property type="entry name" value="TPP_PDC_IPDC"/>
</dbReference>
<dbReference type="InterPro" id="IPR012110">
    <property type="entry name" value="PDC/IPDC-like"/>
</dbReference>
<evidence type="ECO:0000256" key="10">
    <source>
        <dbReference type="ARBA" id="ARBA00023239"/>
    </source>
</evidence>
<dbReference type="GO" id="GO:0005829">
    <property type="term" value="C:cytosol"/>
    <property type="evidence" value="ECO:0007669"/>
    <property type="project" value="TreeGrafter"/>
</dbReference>
<dbReference type="InterPro" id="IPR012001">
    <property type="entry name" value="Thiamin_PyroP_enz_TPP-bd_dom"/>
</dbReference>
<dbReference type="PANTHER" id="PTHR43452:SF11">
    <property type="entry name" value="PYRUVATE DECARBOXYLASE"/>
    <property type="match status" value="1"/>
</dbReference>
<dbReference type="SUPFAM" id="SSF52467">
    <property type="entry name" value="DHS-like NAD/FAD-binding domain"/>
    <property type="match status" value="1"/>
</dbReference>
<dbReference type="Proteomes" id="UP000554235">
    <property type="component" value="Unassembled WGS sequence"/>
</dbReference>
<keyword evidence="16" id="KW-0670">Pyruvate</keyword>
<evidence type="ECO:0000259" key="15">
    <source>
        <dbReference type="Pfam" id="PF02776"/>
    </source>
</evidence>
<dbReference type="Gene3D" id="3.40.50.970">
    <property type="match status" value="2"/>
</dbReference>
<dbReference type="SUPFAM" id="SSF52518">
    <property type="entry name" value="Thiamin diphosphate-binding fold (THDP-binding)"/>
    <property type="match status" value="2"/>
</dbReference>
<feature type="binding site" evidence="11">
    <location>
        <position position="485"/>
    </location>
    <ligand>
        <name>Mg(2+)</name>
        <dbReference type="ChEBI" id="CHEBI:18420"/>
    </ligand>
</feature>
<comment type="cofactor">
    <cofactor evidence="2">
        <name>thiamine diphosphate</name>
        <dbReference type="ChEBI" id="CHEBI:58937"/>
    </cofactor>
</comment>
<name>A0A8H4PL43_9HYPO</name>
<comment type="similarity">
    <text evidence="3 12">Belongs to the TPP enzyme family.</text>
</comment>